<comment type="caution">
    <text evidence="1">The sequence shown here is derived from an EMBL/GenBank/DDBJ whole genome shotgun (WGS) entry which is preliminary data.</text>
</comment>
<feature type="non-terminal residue" evidence="1">
    <location>
        <position position="1"/>
    </location>
</feature>
<proteinExistence type="predicted"/>
<dbReference type="Proteomes" id="UP000478052">
    <property type="component" value="Unassembled WGS sequence"/>
</dbReference>
<name>A0A6G0YDK3_APHCR</name>
<accession>A0A6G0YDK3</accession>
<keyword evidence="2" id="KW-1185">Reference proteome</keyword>
<protein>
    <submittedName>
        <fullName evidence="1">Uncharacterized protein</fullName>
    </submittedName>
</protein>
<sequence>FDMITSTSTSLMPVTPPCFECTTLTAQPPNKICSDLVVTFKYACTDNPCHTTNPCTTLKPGCKKNKPKKPCCIKHMEEEYRKRK</sequence>
<reference evidence="1 2" key="1">
    <citation type="submission" date="2019-08" db="EMBL/GenBank/DDBJ databases">
        <title>Whole genome of Aphis craccivora.</title>
        <authorList>
            <person name="Voronova N.V."/>
            <person name="Shulinski R.S."/>
            <person name="Bandarenka Y.V."/>
            <person name="Zhorov D.G."/>
            <person name="Warner D."/>
        </authorList>
    </citation>
    <scope>NUCLEOTIDE SEQUENCE [LARGE SCALE GENOMIC DNA]</scope>
    <source>
        <strain evidence="1">180601</strain>
        <tissue evidence="1">Whole Body</tissue>
    </source>
</reference>
<dbReference type="EMBL" id="VUJU01004673">
    <property type="protein sequence ID" value="KAF0753621.1"/>
    <property type="molecule type" value="Genomic_DNA"/>
</dbReference>
<evidence type="ECO:0000313" key="2">
    <source>
        <dbReference type="Proteomes" id="UP000478052"/>
    </source>
</evidence>
<organism evidence="1 2">
    <name type="scientific">Aphis craccivora</name>
    <name type="common">Cowpea aphid</name>
    <dbReference type="NCBI Taxonomy" id="307492"/>
    <lineage>
        <taxon>Eukaryota</taxon>
        <taxon>Metazoa</taxon>
        <taxon>Ecdysozoa</taxon>
        <taxon>Arthropoda</taxon>
        <taxon>Hexapoda</taxon>
        <taxon>Insecta</taxon>
        <taxon>Pterygota</taxon>
        <taxon>Neoptera</taxon>
        <taxon>Paraneoptera</taxon>
        <taxon>Hemiptera</taxon>
        <taxon>Sternorrhyncha</taxon>
        <taxon>Aphidomorpha</taxon>
        <taxon>Aphidoidea</taxon>
        <taxon>Aphididae</taxon>
        <taxon>Aphidini</taxon>
        <taxon>Aphis</taxon>
        <taxon>Aphis</taxon>
    </lineage>
</organism>
<dbReference type="OrthoDB" id="6627824at2759"/>
<gene>
    <name evidence="1" type="ORF">FWK35_00013980</name>
</gene>
<dbReference type="AlphaFoldDB" id="A0A6G0YDK3"/>
<evidence type="ECO:0000313" key="1">
    <source>
        <dbReference type="EMBL" id="KAF0753621.1"/>
    </source>
</evidence>